<sequence length="47" mass="5669">MKDTQNNKSILYDNDHHSIEKLNFNVLNKVVIFMFVLKKIFKKIFVI</sequence>
<organism evidence="1 2">
    <name type="scientific">Pseudoloma neurophilia</name>
    <dbReference type="NCBI Taxonomy" id="146866"/>
    <lineage>
        <taxon>Eukaryota</taxon>
        <taxon>Fungi</taxon>
        <taxon>Fungi incertae sedis</taxon>
        <taxon>Microsporidia</taxon>
        <taxon>Pseudoloma</taxon>
    </lineage>
</organism>
<protein>
    <submittedName>
        <fullName evidence="1">Uncharacterized protein</fullName>
    </submittedName>
</protein>
<reference evidence="1 2" key="1">
    <citation type="submission" date="2015-07" db="EMBL/GenBank/DDBJ databases">
        <title>The genome of Pseudoloma neurophilia, a relevant intracellular parasite of the zebrafish.</title>
        <authorList>
            <person name="Ndikumana S."/>
            <person name="Pelin A."/>
            <person name="Sanders J."/>
            <person name="Corradi N."/>
        </authorList>
    </citation>
    <scope>NUCLEOTIDE SEQUENCE [LARGE SCALE GENOMIC DNA]</scope>
    <source>
        <strain evidence="1 2">MK1</strain>
    </source>
</reference>
<dbReference type="AlphaFoldDB" id="A0A0R0M0L2"/>
<evidence type="ECO:0000313" key="1">
    <source>
        <dbReference type="EMBL" id="KRH95011.1"/>
    </source>
</evidence>
<dbReference type="EMBL" id="LGUB01000010">
    <property type="protein sequence ID" value="KRH95011.1"/>
    <property type="molecule type" value="Genomic_DNA"/>
</dbReference>
<proteinExistence type="predicted"/>
<name>A0A0R0M0L2_9MICR</name>
<keyword evidence="2" id="KW-1185">Reference proteome</keyword>
<dbReference type="Proteomes" id="UP000051530">
    <property type="component" value="Unassembled WGS sequence"/>
</dbReference>
<dbReference type="VEuPathDB" id="MicrosporidiaDB:M153_6500074"/>
<accession>A0A0R0M0L2</accession>
<evidence type="ECO:0000313" key="2">
    <source>
        <dbReference type="Proteomes" id="UP000051530"/>
    </source>
</evidence>
<gene>
    <name evidence="1" type="ORF">M153_6500074</name>
</gene>
<comment type="caution">
    <text evidence="1">The sequence shown here is derived from an EMBL/GenBank/DDBJ whole genome shotgun (WGS) entry which is preliminary data.</text>
</comment>